<keyword evidence="1" id="KW-0732">Signal</keyword>
<dbReference type="Pfam" id="PF04402">
    <property type="entry name" value="SIMPL"/>
    <property type="match status" value="1"/>
</dbReference>
<dbReference type="EMBL" id="JACDXX010000001">
    <property type="protein sequence ID" value="MCB5408399.1"/>
    <property type="molecule type" value="Genomic_DNA"/>
</dbReference>
<dbReference type="InterPro" id="IPR052022">
    <property type="entry name" value="26kDa_periplasmic_antigen"/>
</dbReference>
<gene>
    <name evidence="2" type="ORF">H0485_00070</name>
</gene>
<dbReference type="Gene3D" id="3.30.110.170">
    <property type="entry name" value="Protein of unknown function (DUF541), domain 1"/>
    <property type="match status" value="1"/>
</dbReference>
<feature type="signal peptide" evidence="1">
    <location>
        <begin position="1"/>
        <end position="29"/>
    </location>
</feature>
<dbReference type="PANTHER" id="PTHR34387">
    <property type="entry name" value="SLR1258 PROTEIN"/>
    <property type="match status" value="1"/>
</dbReference>
<accession>A0ABS8CG87</accession>
<dbReference type="InterPro" id="IPR007497">
    <property type="entry name" value="SIMPL/DUF541"/>
</dbReference>
<evidence type="ECO:0000313" key="2">
    <source>
        <dbReference type="EMBL" id="MCB5408399.1"/>
    </source>
</evidence>
<dbReference type="PANTHER" id="PTHR34387:SF1">
    <property type="entry name" value="PERIPLASMIC IMMUNOGENIC PROTEIN"/>
    <property type="match status" value="1"/>
</dbReference>
<feature type="chain" id="PRO_5045719085" evidence="1">
    <location>
        <begin position="30"/>
        <end position="238"/>
    </location>
</feature>
<keyword evidence="3" id="KW-1185">Reference proteome</keyword>
<protein>
    <submittedName>
        <fullName evidence="2">SIMPL domain-containing protein</fullName>
    </submittedName>
</protein>
<reference evidence="2 3" key="1">
    <citation type="submission" date="2020-07" db="EMBL/GenBank/DDBJ databases">
        <title>Pseudogemmobacter sp. nov., isolated from poultry manure in Taiwan.</title>
        <authorList>
            <person name="Lin S.-Y."/>
            <person name="Tang Y.-S."/>
            <person name="Young C.-C."/>
        </authorList>
    </citation>
    <scope>NUCLEOTIDE SEQUENCE [LARGE SCALE GENOMIC DNA]</scope>
    <source>
        <strain evidence="2 3">CC-YST710</strain>
    </source>
</reference>
<dbReference type="Gene3D" id="3.30.70.2970">
    <property type="entry name" value="Protein of unknown function (DUF541), domain 2"/>
    <property type="match status" value="1"/>
</dbReference>
<dbReference type="Proteomes" id="UP001198571">
    <property type="component" value="Unassembled WGS sequence"/>
</dbReference>
<proteinExistence type="predicted"/>
<sequence>MRRLPFSLAGFGAATLLAAALSSAAPVMAADMVRTITVTGDASISRAPDMATISIGVTSVGESAAEALGTNSKTMEAVIARLKEAGIAGSDLQTSGLSVNPTYNNSPSGSSAATASGFTAMNVLTVGIRDLDGLGGVLDAVVSDGANTLNGVSFGLVNPGPALDEARKAAVADARARAEVLAGAAGVKLGDLVSLTEGYGFGGGPAPMFRAEAASAVPVERGEVSYQATVTVVWEIAD</sequence>
<dbReference type="RefSeq" id="WP_226933275.1">
    <property type="nucleotide sequence ID" value="NZ_JACDXX010000001.1"/>
</dbReference>
<comment type="caution">
    <text evidence="2">The sequence shown here is derived from an EMBL/GenBank/DDBJ whole genome shotgun (WGS) entry which is preliminary data.</text>
</comment>
<evidence type="ECO:0000256" key="1">
    <source>
        <dbReference type="SAM" id="SignalP"/>
    </source>
</evidence>
<name>A0ABS8CG87_9RHOB</name>
<organism evidence="2 3">
    <name type="scientific">Pseudogemmobacter faecipullorum</name>
    <dbReference type="NCBI Taxonomy" id="2755041"/>
    <lineage>
        <taxon>Bacteria</taxon>
        <taxon>Pseudomonadati</taxon>
        <taxon>Pseudomonadota</taxon>
        <taxon>Alphaproteobacteria</taxon>
        <taxon>Rhodobacterales</taxon>
        <taxon>Paracoccaceae</taxon>
        <taxon>Pseudogemmobacter</taxon>
    </lineage>
</organism>
<evidence type="ECO:0000313" key="3">
    <source>
        <dbReference type="Proteomes" id="UP001198571"/>
    </source>
</evidence>